<gene>
    <name evidence="1" type="ORF">CEXT_12981</name>
</gene>
<reference evidence="1 2" key="1">
    <citation type="submission" date="2021-06" db="EMBL/GenBank/DDBJ databases">
        <title>Caerostris extrusa draft genome.</title>
        <authorList>
            <person name="Kono N."/>
            <person name="Arakawa K."/>
        </authorList>
    </citation>
    <scope>NUCLEOTIDE SEQUENCE [LARGE SCALE GENOMIC DNA]</scope>
</reference>
<dbReference type="AlphaFoldDB" id="A0AAV4VAV4"/>
<name>A0AAV4VAV4_CAEEX</name>
<accession>A0AAV4VAV4</accession>
<protein>
    <submittedName>
        <fullName evidence="1">Uncharacterized protein</fullName>
    </submittedName>
</protein>
<dbReference type="Proteomes" id="UP001054945">
    <property type="component" value="Unassembled WGS sequence"/>
</dbReference>
<evidence type="ECO:0000313" key="2">
    <source>
        <dbReference type="Proteomes" id="UP001054945"/>
    </source>
</evidence>
<sequence>MLVLSGDASGHWQLVLHEGRDDSLQKRLCQTSKLGALIIRAMEKLHHAGNWACCERDPKSIGMIGKE</sequence>
<evidence type="ECO:0000313" key="1">
    <source>
        <dbReference type="EMBL" id="GIY67134.1"/>
    </source>
</evidence>
<comment type="caution">
    <text evidence="1">The sequence shown here is derived from an EMBL/GenBank/DDBJ whole genome shotgun (WGS) entry which is preliminary data.</text>
</comment>
<organism evidence="1 2">
    <name type="scientific">Caerostris extrusa</name>
    <name type="common">Bark spider</name>
    <name type="synonym">Caerostris bankana</name>
    <dbReference type="NCBI Taxonomy" id="172846"/>
    <lineage>
        <taxon>Eukaryota</taxon>
        <taxon>Metazoa</taxon>
        <taxon>Ecdysozoa</taxon>
        <taxon>Arthropoda</taxon>
        <taxon>Chelicerata</taxon>
        <taxon>Arachnida</taxon>
        <taxon>Araneae</taxon>
        <taxon>Araneomorphae</taxon>
        <taxon>Entelegynae</taxon>
        <taxon>Araneoidea</taxon>
        <taxon>Araneidae</taxon>
        <taxon>Caerostris</taxon>
    </lineage>
</organism>
<keyword evidence="2" id="KW-1185">Reference proteome</keyword>
<dbReference type="EMBL" id="BPLR01014205">
    <property type="protein sequence ID" value="GIY67134.1"/>
    <property type="molecule type" value="Genomic_DNA"/>
</dbReference>
<proteinExistence type="predicted"/>